<accession>A0AAV3ABV7</accession>
<dbReference type="EMBL" id="DYDO01000006">
    <property type="protein sequence ID" value="DBA22953.1"/>
    <property type="molecule type" value="Genomic_DNA"/>
</dbReference>
<dbReference type="AlphaFoldDB" id="A0AAV3ABV7"/>
<reference evidence="1" key="1">
    <citation type="thesis" date="2020" institute="ProQuest LLC" country="789 East Eisenhower Parkway, Ann Arbor, MI, USA">
        <title>Comparative Genomics and Chromosome Evolution.</title>
        <authorList>
            <person name="Mudd A.B."/>
        </authorList>
    </citation>
    <scope>NUCLEOTIDE SEQUENCE</scope>
    <source>
        <strain evidence="1">1538</strain>
        <tissue evidence="1">Blood</tissue>
    </source>
</reference>
<keyword evidence="2" id="KW-1185">Reference proteome</keyword>
<dbReference type="Proteomes" id="UP001181693">
    <property type="component" value="Unassembled WGS sequence"/>
</dbReference>
<name>A0AAV3ABV7_PYXAD</name>
<protein>
    <submittedName>
        <fullName evidence="1">Uncharacterized protein</fullName>
    </submittedName>
</protein>
<proteinExistence type="predicted"/>
<organism evidence="1 2">
    <name type="scientific">Pyxicephalus adspersus</name>
    <name type="common">African bullfrog</name>
    <dbReference type="NCBI Taxonomy" id="30357"/>
    <lineage>
        <taxon>Eukaryota</taxon>
        <taxon>Metazoa</taxon>
        <taxon>Chordata</taxon>
        <taxon>Craniata</taxon>
        <taxon>Vertebrata</taxon>
        <taxon>Euteleostomi</taxon>
        <taxon>Amphibia</taxon>
        <taxon>Batrachia</taxon>
        <taxon>Anura</taxon>
        <taxon>Neobatrachia</taxon>
        <taxon>Ranoidea</taxon>
        <taxon>Pyxicephalidae</taxon>
        <taxon>Pyxicephalinae</taxon>
        <taxon>Pyxicephalus</taxon>
    </lineage>
</organism>
<evidence type="ECO:0000313" key="2">
    <source>
        <dbReference type="Proteomes" id="UP001181693"/>
    </source>
</evidence>
<sequence>MINSVKSRGKIKEKEQGKVALRLSSDEVIGHFSKGCFSGVGSSKTRLEGVKERVGVQVMGESFVDKAFKEFGDIWEKGDRAVVGG</sequence>
<evidence type="ECO:0000313" key="1">
    <source>
        <dbReference type="EMBL" id="DBA22953.1"/>
    </source>
</evidence>
<comment type="caution">
    <text evidence="1">The sequence shown here is derived from an EMBL/GenBank/DDBJ whole genome shotgun (WGS) entry which is preliminary data.</text>
</comment>
<gene>
    <name evidence="1" type="ORF">GDO54_013935</name>
</gene>